<dbReference type="InterPro" id="IPR011701">
    <property type="entry name" value="MFS"/>
</dbReference>
<dbReference type="InterPro" id="IPR020846">
    <property type="entry name" value="MFS_dom"/>
</dbReference>
<dbReference type="Gene3D" id="1.20.1720.10">
    <property type="entry name" value="Multidrug resistance protein D"/>
    <property type="match status" value="1"/>
</dbReference>
<evidence type="ECO:0000259" key="7">
    <source>
        <dbReference type="PROSITE" id="PS50850"/>
    </source>
</evidence>
<dbReference type="Pfam" id="PF07690">
    <property type="entry name" value="MFS_1"/>
    <property type="match status" value="1"/>
</dbReference>
<evidence type="ECO:0000256" key="1">
    <source>
        <dbReference type="ARBA" id="ARBA00004651"/>
    </source>
</evidence>
<proteinExistence type="predicted"/>
<comment type="caution">
    <text evidence="8">The sequence shown here is derived from an EMBL/GenBank/DDBJ whole genome shotgun (WGS) entry which is preliminary data.</text>
</comment>
<feature type="transmembrane region" description="Helical" evidence="6">
    <location>
        <begin position="217"/>
        <end position="238"/>
    </location>
</feature>
<dbReference type="EMBL" id="PSWU01000001">
    <property type="protein sequence ID" value="PPI17112.1"/>
    <property type="molecule type" value="Genomic_DNA"/>
</dbReference>
<dbReference type="GO" id="GO:0005886">
    <property type="term" value="C:plasma membrane"/>
    <property type="evidence" value="ECO:0007669"/>
    <property type="project" value="UniProtKB-SubCell"/>
</dbReference>
<feature type="transmembrane region" description="Helical" evidence="6">
    <location>
        <begin position="344"/>
        <end position="365"/>
    </location>
</feature>
<evidence type="ECO:0000256" key="5">
    <source>
        <dbReference type="ARBA" id="ARBA00023136"/>
    </source>
</evidence>
<evidence type="ECO:0000256" key="4">
    <source>
        <dbReference type="ARBA" id="ARBA00022989"/>
    </source>
</evidence>
<dbReference type="AlphaFoldDB" id="A0A2S5Y9Y0"/>
<evidence type="ECO:0000256" key="2">
    <source>
        <dbReference type="ARBA" id="ARBA00022475"/>
    </source>
</evidence>
<evidence type="ECO:0000256" key="6">
    <source>
        <dbReference type="SAM" id="Phobius"/>
    </source>
</evidence>
<feature type="transmembrane region" description="Helical" evidence="6">
    <location>
        <begin position="57"/>
        <end position="77"/>
    </location>
</feature>
<feature type="transmembrane region" description="Helical" evidence="6">
    <location>
        <begin position="89"/>
        <end position="107"/>
    </location>
</feature>
<evidence type="ECO:0000313" key="8">
    <source>
        <dbReference type="EMBL" id="PPI17112.1"/>
    </source>
</evidence>
<protein>
    <submittedName>
        <fullName evidence="8">MFS transporter</fullName>
    </submittedName>
</protein>
<name>A0A2S5Y9Y0_9MICO</name>
<feature type="transmembrane region" description="Helical" evidence="6">
    <location>
        <begin position="311"/>
        <end position="332"/>
    </location>
</feature>
<keyword evidence="3 6" id="KW-0812">Transmembrane</keyword>
<keyword evidence="5 6" id="KW-0472">Membrane</keyword>
<feature type="transmembrane region" description="Helical" evidence="6">
    <location>
        <begin position="371"/>
        <end position="391"/>
    </location>
</feature>
<reference evidence="8 9" key="1">
    <citation type="submission" date="2018-02" db="EMBL/GenBank/DDBJ databases">
        <title>Bacteriophage NCPPB3778 and a type I-E CRISPR drive the evolution of the US Biological Select Agent, Rathayibacter toxicus.</title>
        <authorList>
            <person name="Davis E.W.II."/>
            <person name="Tabima J.F."/>
            <person name="Weisberg A.J."/>
            <person name="Lopes L.D."/>
            <person name="Wiseman M.S."/>
            <person name="Wiseman M.S."/>
            <person name="Pupko T."/>
            <person name="Belcher M.S."/>
            <person name="Sechler A.J."/>
            <person name="Tancos M.A."/>
            <person name="Schroeder B.K."/>
            <person name="Murray T.D."/>
            <person name="Luster D.G."/>
            <person name="Schneider W.L."/>
            <person name="Rogers E."/>
            <person name="Andreote F.D."/>
            <person name="Grunwald N.J."/>
            <person name="Putnam M.L."/>
            <person name="Chang J.H."/>
        </authorList>
    </citation>
    <scope>NUCLEOTIDE SEQUENCE [LARGE SCALE GENOMIC DNA]</scope>
    <source>
        <strain evidence="8 9">FH99</strain>
    </source>
</reference>
<feature type="transmembrane region" description="Helical" evidence="6">
    <location>
        <begin position="250"/>
        <end position="272"/>
    </location>
</feature>
<dbReference type="PROSITE" id="PS50850">
    <property type="entry name" value="MFS"/>
    <property type="match status" value="1"/>
</dbReference>
<keyword evidence="4 6" id="KW-1133">Transmembrane helix</keyword>
<dbReference type="GO" id="GO:0022857">
    <property type="term" value="F:transmembrane transporter activity"/>
    <property type="evidence" value="ECO:0007669"/>
    <property type="project" value="InterPro"/>
</dbReference>
<feature type="transmembrane region" description="Helical" evidence="6">
    <location>
        <begin position="153"/>
        <end position="172"/>
    </location>
</feature>
<feature type="transmembrane region" description="Helical" evidence="6">
    <location>
        <begin position="284"/>
        <end position="305"/>
    </location>
</feature>
<accession>A0A2S5Y9Y0</accession>
<dbReference type="Proteomes" id="UP000237966">
    <property type="component" value="Unassembled WGS sequence"/>
</dbReference>
<feature type="transmembrane region" description="Helical" evidence="6">
    <location>
        <begin position="17"/>
        <end position="37"/>
    </location>
</feature>
<evidence type="ECO:0000256" key="3">
    <source>
        <dbReference type="ARBA" id="ARBA00022692"/>
    </source>
</evidence>
<dbReference type="RefSeq" id="WP_027692830.1">
    <property type="nucleotide sequence ID" value="NZ_CP037977.1"/>
</dbReference>
<dbReference type="InterPro" id="IPR050189">
    <property type="entry name" value="MFS_Efflux_Transporters"/>
</dbReference>
<keyword evidence="2" id="KW-1003">Cell membrane</keyword>
<sequence>MSGDPLAGESLSTSISIGLRPTAIIALGLLQAIWPLAMDMYLPALPAIGREFGVSNAVVQATVVTAFIGMALGQIVAGPASDRWGRGRILVPALVLFVVASLISAVAPTIEVLVFARFLQGAAASSCAVLAMAISRDVSSGVGMVRLLARMQLVNTVLVVSAPLFGAAVLAIADWRDVFLALAAIGSLAVISTAFAKSSLLVESAAAQEAPSASPRAWIVLGGIVGSALVWGATMMYLTSSAFIYRSLGFAPGGFALLMAGHSVSVLVGVQIGRALSGRGGLTFAIRIGSICVIASSIGFLLLAVFQVQLFAAGALVFTMSFGMISPTLVAVIMSSFHSKAGTLASVLGTANVLMAAILGILAAISLTPQSLALLVVGCAVAAGITINVSLTSLGGTAQASAGKSRS</sequence>
<organism evidence="8 9">
    <name type="scientific">Rathayibacter toxicus</name>
    <dbReference type="NCBI Taxonomy" id="145458"/>
    <lineage>
        <taxon>Bacteria</taxon>
        <taxon>Bacillati</taxon>
        <taxon>Actinomycetota</taxon>
        <taxon>Actinomycetes</taxon>
        <taxon>Micrococcales</taxon>
        <taxon>Microbacteriaceae</taxon>
        <taxon>Rathayibacter</taxon>
    </lineage>
</organism>
<dbReference type="PANTHER" id="PTHR43124:SF3">
    <property type="entry name" value="CHLORAMPHENICOL EFFLUX PUMP RV0191"/>
    <property type="match status" value="1"/>
</dbReference>
<evidence type="ECO:0000313" key="9">
    <source>
        <dbReference type="Proteomes" id="UP000237966"/>
    </source>
</evidence>
<feature type="transmembrane region" description="Helical" evidence="6">
    <location>
        <begin position="178"/>
        <end position="196"/>
    </location>
</feature>
<feature type="domain" description="Major facilitator superfamily (MFS) profile" evidence="7">
    <location>
        <begin position="23"/>
        <end position="407"/>
    </location>
</feature>
<gene>
    <name evidence="8" type="ORF">C5C51_00320</name>
</gene>
<dbReference type="OrthoDB" id="9814303at2"/>
<dbReference type="SUPFAM" id="SSF103473">
    <property type="entry name" value="MFS general substrate transporter"/>
    <property type="match status" value="1"/>
</dbReference>
<comment type="subcellular location">
    <subcellularLocation>
        <location evidence="1">Cell membrane</location>
        <topology evidence="1">Multi-pass membrane protein</topology>
    </subcellularLocation>
</comment>
<dbReference type="PRINTS" id="PR00173">
    <property type="entry name" value="EDTRNSPORT"/>
</dbReference>
<dbReference type="InterPro" id="IPR036259">
    <property type="entry name" value="MFS_trans_sf"/>
</dbReference>
<dbReference type="PANTHER" id="PTHR43124">
    <property type="entry name" value="PURINE EFFLUX PUMP PBUE"/>
    <property type="match status" value="1"/>
</dbReference>
<feature type="transmembrane region" description="Helical" evidence="6">
    <location>
        <begin position="113"/>
        <end position="133"/>
    </location>
</feature>